<dbReference type="InterPro" id="IPR037213">
    <property type="entry name" value="Run_dom_sf"/>
</dbReference>
<dbReference type="GO" id="GO:0006914">
    <property type="term" value="P:autophagy"/>
    <property type="evidence" value="ECO:0007669"/>
    <property type="project" value="UniProtKB-KW"/>
</dbReference>
<feature type="region of interest" description="Disordered" evidence="5">
    <location>
        <begin position="426"/>
        <end position="483"/>
    </location>
</feature>
<dbReference type="SUPFAM" id="SSF140741">
    <property type="entry name" value="RUN domain-like"/>
    <property type="match status" value="1"/>
</dbReference>
<feature type="compositionally biased region" description="Basic and acidic residues" evidence="5">
    <location>
        <begin position="97"/>
        <end position="108"/>
    </location>
</feature>
<evidence type="ECO:0000256" key="5">
    <source>
        <dbReference type="SAM" id="MobiDB-lite"/>
    </source>
</evidence>
<dbReference type="SMART" id="SM01175">
    <property type="entry name" value="DUF4206"/>
    <property type="match status" value="1"/>
</dbReference>
<dbReference type="GO" id="GO:1901981">
    <property type="term" value="F:phosphatidylinositol phosphate binding"/>
    <property type="evidence" value="ECO:0007669"/>
    <property type="project" value="TreeGrafter"/>
</dbReference>
<evidence type="ECO:0000256" key="4">
    <source>
        <dbReference type="ARBA" id="ARBA00023006"/>
    </source>
</evidence>
<dbReference type="EMBL" id="HBUF01344317">
    <property type="protein sequence ID" value="CAG6707609.1"/>
    <property type="molecule type" value="Transcribed_RNA"/>
</dbReference>
<dbReference type="InterPro" id="IPR052428">
    <property type="entry name" value="Autophagy_HostDef_Reg"/>
</dbReference>
<feature type="compositionally biased region" description="Polar residues" evidence="5">
    <location>
        <begin position="114"/>
        <end position="125"/>
    </location>
</feature>
<dbReference type="EMBL" id="HBUF01344316">
    <property type="protein sequence ID" value="CAG6707608.1"/>
    <property type="molecule type" value="Transcribed_RNA"/>
</dbReference>
<feature type="compositionally biased region" description="Polar residues" evidence="5">
    <location>
        <begin position="460"/>
        <end position="483"/>
    </location>
</feature>
<feature type="region of interest" description="Disordered" evidence="5">
    <location>
        <begin position="517"/>
        <end position="544"/>
    </location>
</feature>
<keyword evidence="2" id="KW-0597">Phosphoprotein</keyword>
<evidence type="ECO:0000256" key="2">
    <source>
        <dbReference type="ARBA" id="ARBA00022553"/>
    </source>
</evidence>
<dbReference type="InterPro" id="IPR004012">
    <property type="entry name" value="Run_dom"/>
</dbReference>
<dbReference type="InterPro" id="IPR048569">
    <property type="entry name" value="RUBC_PIKBD"/>
</dbReference>
<dbReference type="PROSITE" id="PS50081">
    <property type="entry name" value="ZF_DAG_PE_2"/>
    <property type="match status" value="1"/>
</dbReference>
<dbReference type="Gene3D" id="1.20.58.900">
    <property type="match status" value="1"/>
</dbReference>
<proteinExistence type="predicted"/>
<dbReference type="InterPro" id="IPR002219">
    <property type="entry name" value="PKC_DAG/PE"/>
</dbReference>
<dbReference type="GO" id="GO:0005770">
    <property type="term" value="C:late endosome"/>
    <property type="evidence" value="ECO:0007669"/>
    <property type="project" value="UniProtKB-SubCell"/>
</dbReference>
<evidence type="ECO:0000259" key="7">
    <source>
        <dbReference type="PROSITE" id="PS50826"/>
    </source>
</evidence>
<organism evidence="8">
    <name type="scientific">Cacopsylla melanoneura</name>
    <dbReference type="NCBI Taxonomy" id="428564"/>
    <lineage>
        <taxon>Eukaryota</taxon>
        <taxon>Metazoa</taxon>
        <taxon>Ecdysozoa</taxon>
        <taxon>Arthropoda</taxon>
        <taxon>Hexapoda</taxon>
        <taxon>Insecta</taxon>
        <taxon>Pterygota</taxon>
        <taxon>Neoptera</taxon>
        <taxon>Paraneoptera</taxon>
        <taxon>Hemiptera</taxon>
        <taxon>Sternorrhyncha</taxon>
        <taxon>Psylloidea</taxon>
        <taxon>Psyllidae</taxon>
        <taxon>Psyllinae</taxon>
        <taxon>Cacopsylla</taxon>
    </lineage>
</organism>
<feature type="region of interest" description="Disordered" evidence="5">
    <location>
        <begin position="90"/>
        <end position="125"/>
    </location>
</feature>
<accession>A0A8D8UM28</accession>
<keyword evidence="4" id="KW-0072">Autophagy</keyword>
<feature type="compositionally biased region" description="Low complexity" evidence="5">
    <location>
        <begin position="532"/>
        <end position="544"/>
    </location>
</feature>
<reference evidence="8" key="1">
    <citation type="submission" date="2021-05" db="EMBL/GenBank/DDBJ databases">
        <authorList>
            <person name="Alioto T."/>
            <person name="Alioto T."/>
            <person name="Gomez Garrido J."/>
        </authorList>
    </citation>
    <scope>NUCLEOTIDE SEQUENCE</scope>
</reference>
<keyword evidence="3" id="KW-0967">Endosome</keyword>
<dbReference type="PANTHER" id="PTHR45971">
    <property type="entry name" value="PHOX (PX) DOMAIN-CONTAINING PROTEIN"/>
    <property type="match status" value="1"/>
</dbReference>
<feature type="domain" description="Phorbol-ester/DAG-type" evidence="6">
    <location>
        <begin position="803"/>
        <end position="857"/>
    </location>
</feature>
<evidence type="ECO:0000259" key="6">
    <source>
        <dbReference type="PROSITE" id="PS50081"/>
    </source>
</evidence>
<dbReference type="PANTHER" id="PTHR45971:SF1">
    <property type="entry name" value="RUBICON, ISOFORM A"/>
    <property type="match status" value="1"/>
</dbReference>
<evidence type="ECO:0000256" key="3">
    <source>
        <dbReference type="ARBA" id="ARBA00022753"/>
    </source>
</evidence>
<protein>
    <submittedName>
        <fullName evidence="8">Run domain Beclin-1-interacting and cysteine-rich domain-containing protein</fullName>
    </submittedName>
</protein>
<dbReference type="PROSITE" id="PS50826">
    <property type="entry name" value="RUN"/>
    <property type="match status" value="1"/>
</dbReference>
<dbReference type="AlphaFoldDB" id="A0A8D8UM28"/>
<comment type="subcellular location">
    <subcellularLocation>
        <location evidence="1">Late endosome</location>
    </subcellularLocation>
</comment>
<evidence type="ECO:0000256" key="1">
    <source>
        <dbReference type="ARBA" id="ARBA00004603"/>
    </source>
</evidence>
<dbReference type="Pfam" id="PF21054">
    <property type="entry name" value="RUBC_PIKBD"/>
    <property type="match status" value="1"/>
</dbReference>
<name>A0A8D8UM28_9HEMI</name>
<dbReference type="Pfam" id="PF13901">
    <property type="entry name" value="RH_dom"/>
    <property type="match status" value="1"/>
</dbReference>
<sequence length="886" mass="99544">MEEDEECCQLLSQLKSTVELIVGTHAETTSDKSQETLGQLYTVVESIFKHKCQVFDGHGEPDIWSFVQGLTWLQPSLAIESIEQRFSSSAIQKKSRSGRDKKSSHSSEKISSSDQVRNSSLANKSSSAVKKENSCSSCKEISSCSRQSDDVYTPWLYKCLEDRNLSDRLSWLLSDPDHVSRFYSSKAFLSRPTHTEAAILCLMAFEQNLLPLLTIINPKLYAETWRRRNRSNQKSVSYPESIARQPSLHIKPWASVPELSPKMKPAYSPSVLHVDYRKTTSPSQHDVPEAVDALGYFLNHSTPPVSHRSNSILEGEGCQSPSESTSHKYYNINITSCVKRKAKSFMQDGGNSILPMTLGCYPKPAKGESLLSFLASSQYSRSNAELDRENSHFYIAEAVICVIEQVKWEMELQKLRDAENRLNLRETEDTANSNRETETETRYETPVIAVEAVEDDTLSRSDSVTTLHSTQDSQQSSSPFYSARNSLSLDENEDSSTLMHSLCSDSMTSLSIDSISKHTLRDSPSPPTSLYNSNLNSSEATSSSSSLSAEGVALSLLRKFSDQQLPAASDFDWLGSDKEISPPELSPLSYSCPMNLDQMESNNSSTLLRGTYEWAPPRPQIIFFAHPTPVRHAVMMKQNLRCAGCGMRVALQYASKFRYCAYLGRYFCTGCHSNDTALIPGKILHAWNFKKYPVSKFSLELLDSMMSDPLFRISDINSALFKKVQVLGRVKKLRHQLNSLKDFLLSCRFAESDHVLNSMRAVLLGQEPHLLMDPEVYSMQDLIDVKTGALYLKLKDLVSACSSHVTQCQLCLARGFICELCQSEEVIFPWQLSSVHRCTQCGACYHSKCYHSTGTPCMRCVRIKIRRDSVVNSDHGLHPVYHREYG</sequence>
<dbReference type="Pfam" id="PF02759">
    <property type="entry name" value="RUN"/>
    <property type="match status" value="1"/>
</dbReference>
<feature type="domain" description="RUN" evidence="7">
    <location>
        <begin position="31"/>
        <end position="218"/>
    </location>
</feature>
<evidence type="ECO:0000313" key="8">
    <source>
        <dbReference type="EMBL" id="CAG6707609.1"/>
    </source>
</evidence>
<dbReference type="InterPro" id="IPR025258">
    <property type="entry name" value="RH_dom"/>
</dbReference>